<organism evidence="6 7">
    <name type="scientific">Candidatus Magasanikbacteria bacterium CG_4_9_14_3_um_filter_32_9</name>
    <dbReference type="NCBI Taxonomy" id="1974644"/>
    <lineage>
        <taxon>Bacteria</taxon>
        <taxon>Candidatus Magasanikiibacteriota</taxon>
    </lineage>
</organism>
<dbReference type="InterPro" id="IPR020583">
    <property type="entry name" value="Inositol_monoP_metal-BS"/>
</dbReference>
<feature type="binding site" evidence="5">
    <location>
        <position position="86"/>
    </location>
    <ligand>
        <name>Mg(2+)</name>
        <dbReference type="ChEBI" id="CHEBI:18420"/>
        <label>1</label>
        <note>catalytic</note>
    </ligand>
</feature>
<feature type="binding site" evidence="5">
    <location>
        <position position="210"/>
    </location>
    <ligand>
        <name>Mg(2+)</name>
        <dbReference type="ChEBI" id="CHEBI:18420"/>
        <label>1</label>
        <note>catalytic</note>
    </ligand>
</feature>
<dbReference type="SUPFAM" id="SSF56655">
    <property type="entry name" value="Carbohydrate phosphatase"/>
    <property type="match status" value="1"/>
</dbReference>
<dbReference type="GO" id="GO:0006020">
    <property type="term" value="P:inositol metabolic process"/>
    <property type="evidence" value="ECO:0007669"/>
    <property type="project" value="TreeGrafter"/>
</dbReference>
<evidence type="ECO:0008006" key="8">
    <source>
        <dbReference type="Google" id="ProtNLM"/>
    </source>
</evidence>
<evidence type="ECO:0000313" key="6">
    <source>
        <dbReference type="EMBL" id="PJA90086.1"/>
    </source>
</evidence>
<dbReference type="Gene3D" id="3.30.540.10">
    <property type="entry name" value="Fructose-1,6-Bisphosphatase, subunit A, domain 1"/>
    <property type="match status" value="1"/>
</dbReference>
<feature type="binding site" evidence="5">
    <location>
        <position position="68"/>
    </location>
    <ligand>
        <name>Mg(2+)</name>
        <dbReference type="ChEBI" id="CHEBI:18420"/>
        <label>1</label>
        <note>catalytic</note>
    </ligand>
</feature>
<accession>A0A2M7Z7J7</accession>
<comment type="cofactor">
    <cofactor evidence="1 5">
        <name>Mg(2+)</name>
        <dbReference type="ChEBI" id="CHEBI:18420"/>
    </cofactor>
</comment>
<feature type="binding site" evidence="5">
    <location>
        <position position="87"/>
    </location>
    <ligand>
        <name>Mg(2+)</name>
        <dbReference type="ChEBI" id="CHEBI:18420"/>
        <label>1</label>
        <note>catalytic</note>
    </ligand>
</feature>
<name>A0A2M7Z7J7_9BACT</name>
<evidence type="ECO:0000256" key="5">
    <source>
        <dbReference type="PIRSR" id="PIRSR600760-2"/>
    </source>
</evidence>
<dbReference type="InterPro" id="IPR000760">
    <property type="entry name" value="Inositol_monophosphatase-like"/>
</dbReference>
<dbReference type="PROSITE" id="PS00629">
    <property type="entry name" value="IMP_1"/>
    <property type="match status" value="1"/>
</dbReference>
<keyword evidence="3" id="KW-0378">Hydrolase</keyword>
<dbReference type="AlphaFoldDB" id="A0A2M7Z7J7"/>
<dbReference type="Pfam" id="PF00459">
    <property type="entry name" value="Inositol_P"/>
    <property type="match status" value="1"/>
</dbReference>
<evidence type="ECO:0000256" key="3">
    <source>
        <dbReference type="ARBA" id="ARBA00022801"/>
    </source>
</evidence>
<evidence type="ECO:0000256" key="1">
    <source>
        <dbReference type="ARBA" id="ARBA00001946"/>
    </source>
</evidence>
<dbReference type="GO" id="GO:0008934">
    <property type="term" value="F:inositol monophosphate 1-phosphatase activity"/>
    <property type="evidence" value="ECO:0007669"/>
    <property type="project" value="TreeGrafter"/>
</dbReference>
<comment type="caution">
    <text evidence="6">The sequence shown here is derived from an EMBL/GenBank/DDBJ whole genome shotgun (WGS) entry which is preliminary data.</text>
</comment>
<dbReference type="PRINTS" id="PR00377">
    <property type="entry name" value="IMPHPHTASES"/>
</dbReference>
<dbReference type="PANTHER" id="PTHR20854">
    <property type="entry name" value="INOSITOL MONOPHOSPHATASE"/>
    <property type="match status" value="1"/>
</dbReference>
<evidence type="ECO:0000256" key="2">
    <source>
        <dbReference type="ARBA" id="ARBA00022723"/>
    </source>
</evidence>
<dbReference type="Gene3D" id="3.40.190.80">
    <property type="match status" value="1"/>
</dbReference>
<proteinExistence type="predicted"/>
<reference evidence="7" key="1">
    <citation type="submission" date="2017-09" db="EMBL/GenBank/DDBJ databases">
        <title>Depth-based differentiation of microbial function through sediment-hosted aquifers and enrichment of novel symbionts in the deep terrestrial subsurface.</title>
        <authorList>
            <person name="Probst A.J."/>
            <person name="Ladd B."/>
            <person name="Jarett J.K."/>
            <person name="Geller-Mcgrath D.E."/>
            <person name="Sieber C.M.K."/>
            <person name="Emerson J.B."/>
            <person name="Anantharaman K."/>
            <person name="Thomas B.C."/>
            <person name="Malmstrom R."/>
            <person name="Stieglmeier M."/>
            <person name="Klingl A."/>
            <person name="Woyke T."/>
            <person name="Ryan C.M."/>
            <person name="Banfield J.F."/>
        </authorList>
    </citation>
    <scope>NUCLEOTIDE SEQUENCE [LARGE SCALE GENOMIC DNA]</scope>
</reference>
<keyword evidence="4 5" id="KW-0460">Magnesium</keyword>
<dbReference type="Proteomes" id="UP000230843">
    <property type="component" value="Unassembled WGS sequence"/>
</dbReference>
<evidence type="ECO:0000256" key="4">
    <source>
        <dbReference type="ARBA" id="ARBA00022842"/>
    </source>
</evidence>
<protein>
    <recommendedName>
        <fullName evidence="8">Inositol-phosphate phosphatase</fullName>
    </recommendedName>
</protein>
<keyword evidence="2 5" id="KW-0479">Metal-binding</keyword>
<dbReference type="EMBL" id="PFVJ01000026">
    <property type="protein sequence ID" value="PJA90086.1"/>
    <property type="molecule type" value="Genomic_DNA"/>
</dbReference>
<dbReference type="FunFam" id="3.30.540.10:FF:000003">
    <property type="entry name" value="Inositol-1-monophosphatase"/>
    <property type="match status" value="1"/>
</dbReference>
<dbReference type="GO" id="GO:0007165">
    <property type="term" value="P:signal transduction"/>
    <property type="evidence" value="ECO:0007669"/>
    <property type="project" value="TreeGrafter"/>
</dbReference>
<dbReference type="GO" id="GO:0046872">
    <property type="term" value="F:metal ion binding"/>
    <property type="evidence" value="ECO:0007669"/>
    <property type="project" value="UniProtKB-KW"/>
</dbReference>
<evidence type="ECO:0000313" key="7">
    <source>
        <dbReference type="Proteomes" id="UP000230843"/>
    </source>
</evidence>
<gene>
    <name evidence="6" type="ORF">CO137_01135</name>
</gene>
<feature type="binding site" evidence="5">
    <location>
        <position position="84"/>
    </location>
    <ligand>
        <name>Mg(2+)</name>
        <dbReference type="ChEBI" id="CHEBI:18420"/>
        <label>1</label>
        <note>catalytic</note>
    </ligand>
</feature>
<dbReference type="PANTHER" id="PTHR20854:SF4">
    <property type="entry name" value="INOSITOL-1-MONOPHOSPHATASE-RELATED"/>
    <property type="match status" value="1"/>
</dbReference>
<sequence length="255" mass="28183">MKSNELKIAIKIAKKINKLLKKEFNSLGQTEIETKKHGEIVTKADKKANKIIIKELERYFPTDNIISEEMPAIEKGSERTWFVDPLDGTSNFAYGFKEFTTHIGFTEKDKIKLGVVGSPLTNEVFWAESGKGAFVDNKKISVSEPKHKQLMALICGGHTKKGILKLNKVFKNLNEINSQVRIFAAAGVELTSVASGKADVCIMTDVHSWDVVAGIAILREAGGKATNFKGENWQIGDKNIVATNGKLHKKILSLL</sequence>